<dbReference type="AlphaFoldDB" id="A0A9W7LT20"/>
<proteinExistence type="predicted"/>
<name>A0A9W7LT20_HIBTR</name>
<protein>
    <submittedName>
        <fullName evidence="1">Trehalose-6-phosphate phosphatase A</fullName>
    </submittedName>
</protein>
<keyword evidence="2" id="KW-1185">Reference proteome</keyword>
<dbReference type="EMBL" id="BSYR01000011">
    <property type="protein sequence ID" value="GMI75633.1"/>
    <property type="molecule type" value="Genomic_DNA"/>
</dbReference>
<gene>
    <name evidence="1" type="ORF">HRI_001232600</name>
</gene>
<accession>A0A9W7LT20</accession>
<sequence length="78" mass="8505">MDVKSNHTSVLTDPAPLSKSRLRVTFGLLQYSRAAFSPNLFLTVPRMETGIIDICASNCLDSMESSSPPHKKPGILSK</sequence>
<comment type="caution">
    <text evidence="1">The sequence shown here is derived from an EMBL/GenBank/DDBJ whole genome shotgun (WGS) entry which is preliminary data.</text>
</comment>
<evidence type="ECO:0000313" key="1">
    <source>
        <dbReference type="EMBL" id="GMI75633.1"/>
    </source>
</evidence>
<dbReference type="Proteomes" id="UP001165190">
    <property type="component" value="Unassembled WGS sequence"/>
</dbReference>
<organism evidence="1 2">
    <name type="scientific">Hibiscus trionum</name>
    <name type="common">Flower of an hour</name>
    <dbReference type="NCBI Taxonomy" id="183268"/>
    <lineage>
        <taxon>Eukaryota</taxon>
        <taxon>Viridiplantae</taxon>
        <taxon>Streptophyta</taxon>
        <taxon>Embryophyta</taxon>
        <taxon>Tracheophyta</taxon>
        <taxon>Spermatophyta</taxon>
        <taxon>Magnoliopsida</taxon>
        <taxon>eudicotyledons</taxon>
        <taxon>Gunneridae</taxon>
        <taxon>Pentapetalae</taxon>
        <taxon>rosids</taxon>
        <taxon>malvids</taxon>
        <taxon>Malvales</taxon>
        <taxon>Malvaceae</taxon>
        <taxon>Malvoideae</taxon>
        <taxon>Hibiscus</taxon>
    </lineage>
</organism>
<evidence type="ECO:0000313" key="2">
    <source>
        <dbReference type="Proteomes" id="UP001165190"/>
    </source>
</evidence>
<reference evidence="1" key="1">
    <citation type="submission" date="2023-05" db="EMBL/GenBank/DDBJ databases">
        <title>Genome and transcriptome analyses reveal genes involved in the formation of fine ridges on petal epidermal cells in Hibiscus trionum.</title>
        <authorList>
            <person name="Koshimizu S."/>
            <person name="Masuda S."/>
            <person name="Ishii T."/>
            <person name="Shirasu K."/>
            <person name="Hoshino A."/>
            <person name="Arita M."/>
        </authorList>
    </citation>
    <scope>NUCLEOTIDE SEQUENCE</scope>
    <source>
        <strain evidence="1">Hamamatsu line</strain>
    </source>
</reference>